<evidence type="ECO:0000256" key="5">
    <source>
        <dbReference type="SAM" id="MobiDB-lite"/>
    </source>
</evidence>
<feature type="compositionally biased region" description="Acidic residues" evidence="5">
    <location>
        <begin position="54"/>
        <end position="64"/>
    </location>
</feature>
<protein>
    <submittedName>
        <fullName evidence="7">Utp3, small subunit (SSU) processome component</fullName>
    </submittedName>
</protein>
<dbReference type="GO" id="GO:0000462">
    <property type="term" value="P:maturation of SSU-rRNA from tricistronic rRNA transcript (SSU-rRNA, 5.8S rRNA, LSU-rRNA)"/>
    <property type="evidence" value="ECO:0007669"/>
    <property type="project" value="TreeGrafter"/>
</dbReference>
<feature type="compositionally biased region" description="Acidic residues" evidence="5">
    <location>
        <begin position="364"/>
        <end position="388"/>
    </location>
</feature>
<feature type="region of interest" description="Disordered" evidence="5">
    <location>
        <begin position="493"/>
        <end position="513"/>
    </location>
</feature>
<evidence type="ECO:0000259" key="6">
    <source>
        <dbReference type="Pfam" id="PF09368"/>
    </source>
</evidence>
<feature type="compositionally biased region" description="Acidic residues" evidence="5">
    <location>
        <begin position="178"/>
        <end position="193"/>
    </location>
</feature>
<feature type="compositionally biased region" description="Basic and acidic residues" evidence="5">
    <location>
        <begin position="428"/>
        <end position="441"/>
    </location>
</feature>
<evidence type="ECO:0000256" key="4">
    <source>
        <dbReference type="ARBA" id="ARBA00023242"/>
    </source>
</evidence>
<feature type="region of interest" description="Disordered" evidence="5">
    <location>
        <begin position="597"/>
        <end position="659"/>
    </location>
</feature>
<dbReference type="Pfam" id="PF04000">
    <property type="entry name" value="Sas10_Utp3"/>
    <property type="match status" value="1"/>
</dbReference>
<dbReference type="EMBL" id="JABAHT010000229">
    <property type="protein sequence ID" value="KAF4660498.1"/>
    <property type="molecule type" value="Genomic_DNA"/>
</dbReference>
<feature type="region of interest" description="Disordered" evidence="5">
    <location>
        <begin position="406"/>
        <end position="442"/>
    </location>
</feature>
<feature type="region of interest" description="Disordered" evidence="5">
    <location>
        <begin position="527"/>
        <end position="574"/>
    </location>
</feature>
<dbReference type="InterPro" id="IPR007146">
    <property type="entry name" value="Sas10/Utp3/C1D"/>
</dbReference>
<dbReference type="OrthoDB" id="445334at2759"/>
<dbReference type="PANTHER" id="PTHR13237">
    <property type="entry name" value="SOMETHING ABOUT SILENCING PROTEIN 10-RELATED"/>
    <property type="match status" value="1"/>
</dbReference>
<evidence type="ECO:0000256" key="3">
    <source>
        <dbReference type="ARBA" id="ARBA00022553"/>
    </source>
</evidence>
<dbReference type="GO" id="GO:0032040">
    <property type="term" value="C:small-subunit processome"/>
    <property type="evidence" value="ECO:0007669"/>
    <property type="project" value="TreeGrafter"/>
</dbReference>
<dbReference type="PANTHER" id="PTHR13237:SF8">
    <property type="entry name" value="SOMETHING ABOUT SILENCING PROTEIN 10"/>
    <property type="match status" value="1"/>
</dbReference>
<evidence type="ECO:0000313" key="8">
    <source>
        <dbReference type="Proteomes" id="UP000570595"/>
    </source>
</evidence>
<evidence type="ECO:0000256" key="2">
    <source>
        <dbReference type="ARBA" id="ARBA00010979"/>
    </source>
</evidence>
<comment type="similarity">
    <text evidence="2">Belongs to the SAS10 family.</text>
</comment>
<accession>A0A7J6LMK0</accession>
<dbReference type="Proteomes" id="UP000570595">
    <property type="component" value="Unassembled WGS sequence"/>
</dbReference>
<evidence type="ECO:0000313" key="7">
    <source>
        <dbReference type="EMBL" id="KAF4660498.1"/>
    </source>
</evidence>
<dbReference type="Pfam" id="PF09368">
    <property type="entry name" value="Sas10"/>
    <property type="match status" value="1"/>
</dbReference>
<keyword evidence="4" id="KW-0539">Nucleus</keyword>
<name>A0A7J6LMK0_PEROL</name>
<reference evidence="7 8" key="1">
    <citation type="submission" date="2020-04" db="EMBL/GenBank/DDBJ databases">
        <title>Perkinsus olseni comparative genomics.</title>
        <authorList>
            <person name="Bogema D.R."/>
        </authorList>
    </citation>
    <scope>NUCLEOTIDE SEQUENCE [LARGE SCALE GENOMIC DNA]</scope>
    <source>
        <strain evidence="7">ATCC PRA-179</strain>
    </source>
</reference>
<feature type="compositionally biased region" description="Acidic residues" evidence="5">
    <location>
        <begin position="129"/>
        <end position="140"/>
    </location>
</feature>
<feature type="region of interest" description="Disordered" evidence="5">
    <location>
        <begin position="166"/>
        <end position="193"/>
    </location>
</feature>
<evidence type="ECO:0000256" key="1">
    <source>
        <dbReference type="ARBA" id="ARBA00004123"/>
    </source>
</evidence>
<feature type="region of interest" description="Disordered" evidence="5">
    <location>
        <begin position="364"/>
        <end position="392"/>
    </location>
</feature>
<gene>
    <name evidence="7" type="primary">UTP3</name>
    <name evidence="7" type="ORF">FOZ61_003962</name>
</gene>
<feature type="compositionally biased region" description="Acidic residues" evidence="5">
    <location>
        <begin position="72"/>
        <end position="81"/>
    </location>
</feature>
<organism evidence="7 8">
    <name type="scientific">Perkinsus olseni</name>
    <name type="common">Perkinsus atlanticus</name>
    <dbReference type="NCBI Taxonomy" id="32597"/>
    <lineage>
        <taxon>Eukaryota</taxon>
        <taxon>Sar</taxon>
        <taxon>Alveolata</taxon>
        <taxon>Perkinsozoa</taxon>
        <taxon>Perkinsea</taxon>
        <taxon>Perkinsida</taxon>
        <taxon>Perkinsidae</taxon>
        <taxon>Perkinsus</taxon>
    </lineage>
</organism>
<comment type="caution">
    <text evidence="7">The sequence shown here is derived from an EMBL/GenBank/DDBJ whole genome shotgun (WGS) entry which is preliminary data.</text>
</comment>
<feature type="compositionally biased region" description="Basic and acidic residues" evidence="5">
    <location>
        <begin position="606"/>
        <end position="621"/>
    </location>
</feature>
<feature type="compositionally biased region" description="Basic and acidic residues" evidence="5">
    <location>
        <begin position="105"/>
        <end position="126"/>
    </location>
</feature>
<comment type="subcellular location">
    <subcellularLocation>
        <location evidence="1">Nucleus</location>
    </subcellularLocation>
</comment>
<sequence>MSDMVDKGTRSRHGCVEICANYTDIFRIPLCMMVNRKGARRQPLPAEDVLSDASSDDGLDMIGGDDERNDYSDLEGTEEVDVMSIGSEKDGQQREEDIEDFDVEEAPKEDKEDDRLAWGRRDRDFYGSESEDESSEAEELQLEEAKKAALSRAKLLPRKTADLVEELAGGEEAREEVPAEEVAAEGEESEDDVDEDFDFAAGDISFKGSTTASKKRKDGLSQTERRRLALKESPELEALVEQYHEGALKLADEARDLVDAVRRSPPPAGKGGMTFVETKLQLLLSHLNYLSYYFMLKAKGASVRKHPVIRKIAWVKGMLDRLKPIEKSVADQAEELVSRSQSEEPDPEMSYLDEVLAGLGVELSGEEEAESDASEAETEASEVAEEETQAATKISRADLVKRLSARRAEKPVGEQSGIDEESILAKMAARDDKEDAAELLKPKKAGKKLGKLRAKIKGGKGYAGAGSVSLDEVAEVGDLVDTRTSLADILNSAKQVEEAASSRKGGGDDDVEVRKGMSMREIRAAMEEADAAEAHGAAVEGEDEALEPSLMRKARKARDAKRESKKSALATKAQAFMPEEENEVDLRSTNYAINKNKGLTRKRKKEDRNARVKNRNRYERAVKRRKGAVQEVREASADGTYSGEATGLRTNVRKSVKLG</sequence>
<dbReference type="AlphaFoldDB" id="A0A7J6LMK0"/>
<keyword evidence="3" id="KW-0597">Phosphoprotein</keyword>
<feature type="compositionally biased region" description="Basic and acidic residues" evidence="5">
    <location>
        <begin position="495"/>
        <end position="513"/>
    </location>
</feature>
<feature type="domain" description="Sas10 C-terminal" evidence="6">
    <location>
        <begin position="585"/>
        <end position="658"/>
    </location>
</feature>
<proteinExistence type="inferred from homology"/>
<feature type="region of interest" description="Disordered" evidence="5">
    <location>
        <begin position="41"/>
        <end position="140"/>
    </location>
</feature>
<dbReference type="InterPro" id="IPR018972">
    <property type="entry name" value="Sas10_C_dom"/>
</dbReference>